<accession>A0A1F7K9A8</accession>
<dbReference type="AlphaFoldDB" id="A0A1F7K9A8"/>
<dbReference type="Proteomes" id="UP000178450">
    <property type="component" value="Unassembled WGS sequence"/>
</dbReference>
<gene>
    <name evidence="1" type="ORF">A2209_03975</name>
</gene>
<comment type="caution">
    <text evidence="1">The sequence shown here is derived from an EMBL/GenBank/DDBJ whole genome shotgun (WGS) entry which is preliminary data.</text>
</comment>
<name>A0A1F7K9A8_9BACT</name>
<sequence length="110" mass="12450">MNALTSLTKEELTEAFFQTVQEEEDLQARKVAVKDELLNRMEADSEVIGNYSVSKRKRYSFTVTDQEAQELGAVKMSKDSTALKTLFLKGALSEDKVRITQYLVISPVQK</sequence>
<proteinExistence type="predicted"/>
<dbReference type="EMBL" id="MGBG01000021">
    <property type="protein sequence ID" value="OGK64442.1"/>
    <property type="molecule type" value="Genomic_DNA"/>
</dbReference>
<protein>
    <submittedName>
        <fullName evidence="1">Uncharacterized protein</fullName>
    </submittedName>
</protein>
<evidence type="ECO:0000313" key="2">
    <source>
        <dbReference type="Proteomes" id="UP000178450"/>
    </source>
</evidence>
<reference evidence="1 2" key="1">
    <citation type="journal article" date="2016" name="Nat. Commun.">
        <title>Thousands of microbial genomes shed light on interconnected biogeochemical processes in an aquifer system.</title>
        <authorList>
            <person name="Anantharaman K."/>
            <person name="Brown C.T."/>
            <person name="Hug L.A."/>
            <person name="Sharon I."/>
            <person name="Castelle C.J."/>
            <person name="Probst A.J."/>
            <person name="Thomas B.C."/>
            <person name="Singh A."/>
            <person name="Wilkins M.J."/>
            <person name="Karaoz U."/>
            <person name="Brodie E.L."/>
            <person name="Williams K.H."/>
            <person name="Hubbard S.S."/>
            <person name="Banfield J.F."/>
        </authorList>
    </citation>
    <scope>NUCLEOTIDE SEQUENCE [LARGE SCALE GENOMIC DNA]</scope>
</reference>
<evidence type="ECO:0000313" key="1">
    <source>
        <dbReference type="EMBL" id="OGK64442.1"/>
    </source>
</evidence>
<organism evidence="1 2">
    <name type="scientific">Candidatus Roizmanbacteria bacterium RIFOXYA1_FULL_41_12</name>
    <dbReference type="NCBI Taxonomy" id="1802082"/>
    <lineage>
        <taxon>Bacteria</taxon>
        <taxon>Candidatus Roizmaniibacteriota</taxon>
    </lineage>
</organism>